<evidence type="ECO:0000313" key="3">
    <source>
        <dbReference type="Proteomes" id="UP000265515"/>
    </source>
</evidence>
<protein>
    <submittedName>
        <fullName evidence="2">Uncharacterized protein</fullName>
    </submittedName>
</protein>
<dbReference type="Proteomes" id="UP000265515">
    <property type="component" value="Unassembled WGS sequence"/>
</dbReference>
<organism evidence="2 3">
    <name type="scientific">Chara braunii</name>
    <name type="common">Braun's stonewort</name>
    <dbReference type="NCBI Taxonomy" id="69332"/>
    <lineage>
        <taxon>Eukaryota</taxon>
        <taxon>Viridiplantae</taxon>
        <taxon>Streptophyta</taxon>
        <taxon>Charophyceae</taxon>
        <taxon>Charales</taxon>
        <taxon>Characeae</taxon>
        <taxon>Chara</taxon>
    </lineage>
</organism>
<dbReference type="AlphaFoldDB" id="A0A388LQ93"/>
<feature type="region of interest" description="Disordered" evidence="1">
    <location>
        <begin position="19"/>
        <end position="55"/>
    </location>
</feature>
<evidence type="ECO:0000256" key="1">
    <source>
        <dbReference type="SAM" id="MobiDB-lite"/>
    </source>
</evidence>
<gene>
    <name evidence="2" type="ORF">CBR_g38714</name>
</gene>
<sequence>MLKKAEEFSEYTAFRYAEKKRAREQGLPDKDKTVLNTNESFQDRRPKKWKTTKIQKKKEPNAYQAEVEVESTRSQLEKEVAVVVAQTEKLRKLNAAYTPEFTTIQHIAEGKAPHVVASAKSARLTLMGTRPLIAAQYMEKENEWQIATDVSFTIPRIDEGQNVTNILKEKVFERFPLAVFETTDPYAYPEASSSQTDQRHQQDHQLELERHAPCAFSPLIAKMPEKTKLKSRLMWRPWRIVTAIPHSVLAGPRIPAELLATSVADLLRSGILNKDSDLEWRAFAVDLDRYYRDDGSEEDMDEWYEEEDVLRLDLPLGHEGNRGGIQD</sequence>
<feature type="compositionally biased region" description="Basic residues" evidence="1">
    <location>
        <begin position="45"/>
        <end position="55"/>
    </location>
</feature>
<keyword evidence="3" id="KW-1185">Reference proteome</keyword>
<reference evidence="2 3" key="1">
    <citation type="journal article" date="2018" name="Cell">
        <title>The Chara Genome: Secondary Complexity and Implications for Plant Terrestrialization.</title>
        <authorList>
            <person name="Nishiyama T."/>
            <person name="Sakayama H."/>
            <person name="Vries J.D."/>
            <person name="Buschmann H."/>
            <person name="Saint-Marcoux D."/>
            <person name="Ullrich K.K."/>
            <person name="Haas F.B."/>
            <person name="Vanderstraeten L."/>
            <person name="Becker D."/>
            <person name="Lang D."/>
            <person name="Vosolsobe S."/>
            <person name="Rombauts S."/>
            <person name="Wilhelmsson P.K.I."/>
            <person name="Janitza P."/>
            <person name="Kern R."/>
            <person name="Heyl A."/>
            <person name="Rumpler F."/>
            <person name="Villalobos L.I.A.C."/>
            <person name="Clay J.M."/>
            <person name="Skokan R."/>
            <person name="Toyoda A."/>
            <person name="Suzuki Y."/>
            <person name="Kagoshima H."/>
            <person name="Schijlen E."/>
            <person name="Tajeshwar N."/>
            <person name="Catarino B."/>
            <person name="Hetherington A.J."/>
            <person name="Saltykova A."/>
            <person name="Bonnot C."/>
            <person name="Breuninger H."/>
            <person name="Symeonidi A."/>
            <person name="Radhakrishnan G.V."/>
            <person name="Van Nieuwerburgh F."/>
            <person name="Deforce D."/>
            <person name="Chang C."/>
            <person name="Karol K.G."/>
            <person name="Hedrich R."/>
            <person name="Ulvskov P."/>
            <person name="Glockner G."/>
            <person name="Delwiche C.F."/>
            <person name="Petrasek J."/>
            <person name="Van de Peer Y."/>
            <person name="Friml J."/>
            <person name="Beilby M."/>
            <person name="Dolan L."/>
            <person name="Kohara Y."/>
            <person name="Sugano S."/>
            <person name="Fujiyama A."/>
            <person name="Delaux P.-M."/>
            <person name="Quint M."/>
            <person name="TheiBen G."/>
            <person name="Hagemann M."/>
            <person name="Harholt J."/>
            <person name="Dunand C."/>
            <person name="Zachgo S."/>
            <person name="Langdale J."/>
            <person name="Maumus F."/>
            <person name="Straeten D.V.D."/>
            <person name="Gould S.B."/>
            <person name="Rensing S.A."/>
        </authorList>
    </citation>
    <scope>NUCLEOTIDE SEQUENCE [LARGE SCALE GENOMIC DNA]</scope>
    <source>
        <strain evidence="2 3">S276</strain>
    </source>
</reference>
<comment type="caution">
    <text evidence="2">The sequence shown here is derived from an EMBL/GenBank/DDBJ whole genome shotgun (WGS) entry which is preliminary data.</text>
</comment>
<evidence type="ECO:0000313" key="2">
    <source>
        <dbReference type="EMBL" id="GBG84429.1"/>
    </source>
</evidence>
<dbReference type="EMBL" id="BFEA01000476">
    <property type="protein sequence ID" value="GBG84429.1"/>
    <property type="molecule type" value="Genomic_DNA"/>
</dbReference>
<feature type="compositionally biased region" description="Basic and acidic residues" evidence="1">
    <location>
        <begin position="19"/>
        <end position="33"/>
    </location>
</feature>
<proteinExistence type="predicted"/>
<dbReference type="Gramene" id="GBG84429">
    <property type="protein sequence ID" value="GBG84429"/>
    <property type="gene ID" value="CBR_g38714"/>
</dbReference>
<name>A0A388LQ93_CHABU</name>
<accession>A0A388LQ93</accession>